<keyword evidence="5" id="KW-1185">Reference proteome</keyword>
<evidence type="ECO:0000313" key="4">
    <source>
        <dbReference type="EMBL" id="KIK50327.1"/>
    </source>
</evidence>
<dbReference type="HOGENOM" id="CLU_041692_2_0_1"/>
<evidence type="ECO:0000313" key="5">
    <source>
        <dbReference type="Proteomes" id="UP000053593"/>
    </source>
</evidence>
<feature type="compositionally biased region" description="Basic and acidic residues" evidence="2">
    <location>
        <begin position="250"/>
        <end position="262"/>
    </location>
</feature>
<feature type="region of interest" description="Disordered" evidence="2">
    <location>
        <begin position="241"/>
        <end position="262"/>
    </location>
</feature>
<organism evidence="4 5">
    <name type="scientific">Collybiopsis luxurians FD-317 M1</name>
    <dbReference type="NCBI Taxonomy" id="944289"/>
    <lineage>
        <taxon>Eukaryota</taxon>
        <taxon>Fungi</taxon>
        <taxon>Dikarya</taxon>
        <taxon>Basidiomycota</taxon>
        <taxon>Agaricomycotina</taxon>
        <taxon>Agaricomycetes</taxon>
        <taxon>Agaricomycetidae</taxon>
        <taxon>Agaricales</taxon>
        <taxon>Marasmiineae</taxon>
        <taxon>Omphalotaceae</taxon>
        <taxon>Collybiopsis</taxon>
        <taxon>Collybiopsis luxurians</taxon>
    </lineage>
</organism>
<feature type="domain" description="C3H1-type" evidence="3">
    <location>
        <begin position="211"/>
        <end position="238"/>
    </location>
</feature>
<dbReference type="GO" id="GO:0008270">
    <property type="term" value="F:zinc ion binding"/>
    <property type="evidence" value="ECO:0007669"/>
    <property type="project" value="UniProtKB-KW"/>
</dbReference>
<accession>A0A0D0BY12</accession>
<keyword evidence="1" id="KW-0479">Metal-binding</keyword>
<evidence type="ECO:0000259" key="3">
    <source>
        <dbReference type="PROSITE" id="PS50103"/>
    </source>
</evidence>
<dbReference type="InterPro" id="IPR000571">
    <property type="entry name" value="Znf_CCCH"/>
</dbReference>
<dbReference type="Proteomes" id="UP000053593">
    <property type="component" value="Unassembled WGS sequence"/>
</dbReference>
<keyword evidence="1" id="KW-0863">Zinc-finger</keyword>
<evidence type="ECO:0000256" key="2">
    <source>
        <dbReference type="SAM" id="MobiDB-lite"/>
    </source>
</evidence>
<name>A0A0D0BY12_9AGAR</name>
<protein>
    <recommendedName>
        <fullName evidence="3">C3H1-type domain-containing protein</fullName>
    </recommendedName>
</protein>
<keyword evidence="1" id="KW-0862">Zinc</keyword>
<feature type="zinc finger region" description="C3H1-type" evidence="1">
    <location>
        <begin position="211"/>
        <end position="238"/>
    </location>
</feature>
<dbReference type="OrthoDB" id="2355984at2759"/>
<reference evidence="4 5" key="1">
    <citation type="submission" date="2014-04" db="EMBL/GenBank/DDBJ databases">
        <title>Evolutionary Origins and Diversification of the Mycorrhizal Mutualists.</title>
        <authorList>
            <consortium name="DOE Joint Genome Institute"/>
            <consortium name="Mycorrhizal Genomics Consortium"/>
            <person name="Kohler A."/>
            <person name="Kuo A."/>
            <person name="Nagy L.G."/>
            <person name="Floudas D."/>
            <person name="Copeland A."/>
            <person name="Barry K.W."/>
            <person name="Cichocki N."/>
            <person name="Veneault-Fourrey C."/>
            <person name="LaButti K."/>
            <person name="Lindquist E.A."/>
            <person name="Lipzen A."/>
            <person name="Lundell T."/>
            <person name="Morin E."/>
            <person name="Murat C."/>
            <person name="Riley R."/>
            <person name="Ohm R."/>
            <person name="Sun H."/>
            <person name="Tunlid A."/>
            <person name="Henrissat B."/>
            <person name="Grigoriev I.V."/>
            <person name="Hibbett D.S."/>
            <person name="Martin F."/>
        </authorList>
    </citation>
    <scope>NUCLEOTIDE SEQUENCE [LARGE SCALE GENOMIC DNA]</scope>
    <source>
        <strain evidence="4 5">FD-317 M1</strain>
    </source>
</reference>
<dbReference type="PROSITE" id="PS50103">
    <property type="entry name" value="ZF_C3H1"/>
    <property type="match status" value="1"/>
</dbReference>
<evidence type="ECO:0000256" key="1">
    <source>
        <dbReference type="PROSITE-ProRule" id="PRU00723"/>
    </source>
</evidence>
<dbReference type="AlphaFoldDB" id="A0A0D0BY12"/>
<sequence length="262" mass="29836">PAKESEDRSELEVQPPSKRVKQDISEFRWAAESFIKNSVLSEKHKAVIRKVDNYSADLNVAIKSIKKSSCNPSFPRKLWRAVLKDQYIELNEVNALVSTLQITGERAWRWAWQLAAEAITFTFPFRRKELIEYEQHIMGLFNTQHVSVHKNILQYDKAICQLMGLRRDLLYDDFEQQDFAKYRSAFLTSSGSHTGISMGSALPQQSPHPRDCSKEICKKFNQGECDAFSGCKRKHICANCRKSGHGASSCKDKGESKGGKTN</sequence>
<dbReference type="EMBL" id="KN834909">
    <property type="protein sequence ID" value="KIK50327.1"/>
    <property type="molecule type" value="Genomic_DNA"/>
</dbReference>
<proteinExistence type="predicted"/>
<gene>
    <name evidence="4" type="ORF">GYMLUDRAFT_988519</name>
</gene>
<feature type="non-terminal residue" evidence="4">
    <location>
        <position position="1"/>
    </location>
</feature>